<gene>
    <name evidence="8" type="primary">selA</name>
    <name evidence="11" type="ordered locus">Desti_3880</name>
</gene>
<dbReference type="AlphaFoldDB" id="I4CAD1"/>
<evidence type="ECO:0000259" key="10">
    <source>
        <dbReference type="Pfam" id="PF12390"/>
    </source>
</evidence>
<dbReference type="GO" id="GO:0005737">
    <property type="term" value="C:cytoplasm"/>
    <property type="evidence" value="ECO:0007669"/>
    <property type="project" value="UniProtKB-SubCell"/>
</dbReference>
<evidence type="ECO:0000256" key="7">
    <source>
        <dbReference type="ARBA" id="ARBA00044507"/>
    </source>
</evidence>
<accession>I4CAD1</accession>
<dbReference type="UniPathway" id="UPA00906">
    <property type="reaction ID" value="UER00896"/>
</dbReference>
<evidence type="ECO:0000313" key="12">
    <source>
        <dbReference type="Proteomes" id="UP000006055"/>
    </source>
</evidence>
<name>I4CAD1_DESTA</name>
<comment type="subcellular location">
    <subcellularLocation>
        <location evidence="8">Cytoplasm</location>
    </subcellularLocation>
</comment>
<keyword evidence="2 8" id="KW-0963">Cytoplasm</keyword>
<keyword evidence="5 8" id="KW-0648">Protein biosynthesis</keyword>
<dbReference type="InterPro" id="IPR025862">
    <property type="entry name" value="SelA_trans_N_dom"/>
</dbReference>
<evidence type="ECO:0000256" key="5">
    <source>
        <dbReference type="ARBA" id="ARBA00022917"/>
    </source>
</evidence>
<feature type="domain" description="L-seryl-tRNA selenium transferase N-terminal" evidence="10">
    <location>
        <begin position="10"/>
        <end position="49"/>
    </location>
</feature>
<dbReference type="STRING" id="706587.Desti_3880"/>
<feature type="modified residue" description="N6-(pyridoxal phosphate)lysine" evidence="8 9">
    <location>
        <position position="298"/>
    </location>
</feature>
<dbReference type="InterPro" id="IPR015424">
    <property type="entry name" value="PyrdxlP-dep_Trfase"/>
</dbReference>
<sequence>MENSSRHHKLRLIPSVDKLLSEPLFVLLQKKYSDEMLKRTIRIALDNLRKEVLAGSASEEDFTTESLAHRTEAVLNARIGRRLTTVINATGVVVHTNLGRSPLSQRVAERIVQAAVSYSNLEYNLDLGRRGERNSHLRQIMLELTGAESVLAVNNNAAAVLLALDALAKGREVIVSRGELIEIGGSFRIPDVMARSGAILREVGTTNRTHPRDYEDAINENTALILKVHTSNYRIVGFTKEVELDEMVAIGRDHGIPSMIDLGSGCLMDLSPYGLTDEPTVQQILASGVDVVSFSGDKLLGGPQAGILAGRFEYIEKMRTNPLARALRMDKLTLAALEATLEEYVTAAGPAEGIPTLAMIAKSPEALHQAAEALARSLAETLGQEAVISIESGVGRVGGGALPLGDLPGPRVAIHPRDISAARLEKELRSGKPPVIALVKEDSVLLDPRTLLHDQHFLIPDLVHEALKRARH</sequence>
<evidence type="ECO:0000256" key="9">
    <source>
        <dbReference type="PIRSR" id="PIRSR618319-50"/>
    </source>
</evidence>
<dbReference type="EMBL" id="CP003360">
    <property type="protein sequence ID" value="AFM26522.1"/>
    <property type="molecule type" value="Genomic_DNA"/>
</dbReference>
<dbReference type="OrthoDB" id="9787096at2"/>
<dbReference type="InterPro" id="IPR004534">
    <property type="entry name" value="SelA_trans"/>
</dbReference>
<dbReference type="HAMAP" id="MF_00423">
    <property type="entry name" value="SelA"/>
    <property type="match status" value="1"/>
</dbReference>
<keyword evidence="3 8" id="KW-0808">Transferase</keyword>
<keyword evidence="4 8" id="KW-0663">Pyridoxal phosphate</keyword>
<comment type="function">
    <text evidence="8">Converts seryl-tRNA(Sec) to selenocysteinyl-tRNA(Sec) required for selenoprotein biosynthesis.</text>
</comment>
<keyword evidence="6 8" id="KW-0711">Selenium</keyword>
<comment type="catalytic activity">
    <reaction evidence="8">
        <text>L-seryl-tRNA(Sec) + selenophosphate + H(+) = L-selenocysteinyl-tRNA(Sec) + phosphate</text>
        <dbReference type="Rhea" id="RHEA:22728"/>
        <dbReference type="Rhea" id="RHEA-COMP:9742"/>
        <dbReference type="Rhea" id="RHEA-COMP:9743"/>
        <dbReference type="ChEBI" id="CHEBI:15378"/>
        <dbReference type="ChEBI" id="CHEBI:16144"/>
        <dbReference type="ChEBI" id="CHEBI:43474"/>
        <dbReference type="ChEBI" id="CHEBI:78533"/>
        <dbReference type="ChEBI" id="CHEBI:78573"/>
        <dbReference type="EC" id="2.9.1.1"/>
    </reaction>
</comment>
<evidence type="ECO:0000256" key="4">
    <source>
        <dbReference type="ARBA" id="ARBA00022898"/>
    </source>
</evidence>
<dbReference type="SUPFAM" id="SSF53383">
    <property type="entry name" value="PLP-dependent transferases"/>
    <property type="match status" value="1"/>
</dbReference>
<dbReference type="NCBIfam" id="TIGR00474">
    <property type="entry name" value="selA"/>
    <property type="match status" value="1"/>
</dbReference>
<dbReference type="PANTHER" id="PTHR32328">
    <property type="entry name" value="L-SERYL-TRNA(SEC) SELENIUM TRANSFERASE"/>
    <property type="match status" value="1"/>
</dbReference>
<evidence type="ECO:0000256" key="3">
    <source>
        <dbReference type="ARBA" id="ARBA00022679"/>
    </source>
</evidence>
<reference evidence="12" key="1">
    <citation type="submission" date="2012-06" db="EMBL/GenBank/DDBJ databases">
        <title>Complete sequence of chromosome of Desulfomonile tiedjei DSM 6799.</title>
        <authorList>
            <person name="Lucas S."/>
            <person name="Copeland A."/>
            <person name="Lapidus A."/>
            <person name="Glavina del Rio T."/>
            <person name="Dalin E."/>
            <person name="Tice H."/>
            <person name="Bruce D."/>
            <person name="Goodwin L."/>
            <person name="Pitluck S."/>
            <person name="Peters L."/>
            <person name="Ovchinnikova G."/>
            <person name="Zeytun A."/>
            <person name="Lu M."/>
            <person name="Kyrpides N."/>
            <person name="Mavromatis K."/>
            <person name="Ivanova N."/>
            <person name="Brettin T."/>
            <person name="Detter J.C."/>
            <person name="Han C."/>
            <person name="Larimer F."/>
            <person name="Land M."/>
            <person name="Hauser L."/>
            <person name="Markowitz V."/>
            <person name="Cheng J.-F."/>
            <person name="Hugenholtz P."/>
            <person name="Woyke T."/>
            <person name="Wu D."/>
            <person name="Spring S."/>
            <person name="Schroeder M."/>
            <person name="Brambilla E."/>
            <person name="Klenk H.-P."/>
            <person name="Eisen J.A."/>
        </authorList>
    </citation>
    <scope>NUCLEOTIDE SEQUENCE [LARGE SCALE GENOMIC DNA]</scope>
    <source>
        <strain evidence="12">ATCC 49306 / DSM 6799 / DCB-1</strain>
    </source>
</reference>
<dbReference type="KEGG" id="dti:Desti_3880"/>
<dbReference type="Pfam" id="PF12390">
    <property type="entry name" value="Se-cys_synth_N"/>
    <property type="match status" value="1"/>
</dbReference>
<dbReference type="PANTHER" id="PTHR32328:SF0">
    <property type="entry name" value="L-SERYL-TRNA(SEC) SELENIUM TRANSFERASE"/>
    <property type="match status" value="1"/>
</dbReference>
<evidence type="ECO:0000256" key="6">
    <source>
        <dbReference type="ARBA" id="ARBA00023266"/>
    </source>
</evidence>
<comment type="pathway">
    <text evidence="8">Aminoacyl-tRNA biosynthesis; selenocysteinyl-tRNA(Sec) biosynthesis; selenocysteinyl-tRNA(Sec) from L-seryl-tRNA(Sec) (bacterial route): step 1/1.</text>
</comment>
<organism evidence="11 12">
    <name type="scientific">Desulfomonile tiedjei (strain ATCC 49306 / DSM 6799 / DCB-1)</name>
    <dbReference type="NCBI Taxonomy" id="706587"/>
    <lineage>
        <taxon>Bacteria</taxon>
        <taxon>Pseudomonadati</taxon>
        <taxon>Thermodesulfobacteriota</taxon>
        <taxon>Desulfomonilia</taxon>
        <taxon>Desulfomonilales</taxon>
        <taxon>Desulfomonilaceae</taxon>
        <taxon>Desulfomonile</taxon>
    </lineage>
</organism>
<evidence type="ECO:0000313" key="11">
    <source>
        <dbReference type="EMBL" id="AFM26522.1"/>
    </source>
</evidence>
<dbReference type="InterPro" id="IPR018319">
    <property type="entry name" value="SelA-like"/>
</dbReference>
<dbReference type="GO" id="GO:0004125">
    <property type="term" value="F:L-seryl-tRNA(Sec) selenium transferase activity"/>
    <property type="evidence" value="ECO:0007669"/>
    <property type="project" value="UniProtKB-UniRule"/>
</dbReference>
<evidence type="ECO:0000256" key="1">
    <source>
        <dbReference type="ARBA" id="ARBA00001933"/>
    </source>
</evidence>
<protein>
    <recommendedName>
        <fullName evidence="8">L-seryl-tRNA(Sec) selenium transferase</fullName>
        <ecNumber evidence="8">2.9.1.1</ecNumber>
    </recommendedName>
    <alternativeName>
        <fullName evidence="8">Selenocysteine synthase</fullName>
        <shortName evidence="8">Sec synthase</shortName>
    </alternativeName>
    <alternativeName>
        <fullName evidence="8">Selenocysteinyl-tRNA(Sec) synthase</fullName>
    </alternativeName>
</protein>
<dbReference type="eggNOG" id="COG1921">
    <property type="taxonomic scope" value="Bacteria"/>
</dbReference>
<dbReference type="GO" id="GO:0001514">
    <property type="term" value="P:selenocysteine incorporation"/>
    <property type="evidence" value="ECO:0007669"/>
    <property type="project" value="UniProtKB-UniRule"/>
</dbReference>
<dbReference type="PATRIC" id="fig|706587.4.peg.4406"/>
<comment type="cofactor">
    <cofactor evidence="1 8 9">
        <name>pyridoxal 5'-phosphate</name>
        <dbReference type="ChEBI" id="CHEBI:597326"/>
    </cofactor>
</comment>
<dbReference type="HOGENOM" id="CLU_038142_1_0_7"/>
<dbReference type="Gene3D" id="3.40.640.10">
    <property type="entry name" value="Type I PLP-dependent aspartate aminotransferase-like (Major domain)"/>
    <property type="match status" value="1"/>
</dbReference>
<dbReference type="InterPro" id="IPR015421">
    <property type="entry name" value="PyrdxlP-dep_Trfase_major"/>
</dbReference>
<dbReference type="EC" id="2.9.1.1" evidence="8"/>
<dbReference type="RefSeq" id="WP_014811648.1">
    <property type="nucleotide sequence ID" value="NC_018025.1"/>
</dbReference>
<evidence type="ECO:0000256" key="8">
    <source>
        <dbReference type="HAMAP-Rule" id="MF_00423"/>
    </source>
</evidence>
<dbReference type="Proteomes" id="UP000006055">
    <property type="component" value="Chromosome"/>
</dbReference>
<proteinExistence type="inferred from homology"/>
<dbReference type="Gene3D" id="3.90.1150.180">
    <property type="match status" value="1"/>
</dbReference>
<keyword evidence="12" id="KW-1185">Reference proteome</keyword>
<dbReference type="Pfam" id="PF03841">
    <property type="entry name" value="SelA"/>
    <property type="match status" value="1"/>
</dbReference>
<evidence type="ECO:0000256" key="2">
    <source>
        <dbReference type="ARBA" id="ARBA00022490"/>
    </source>
</evidence>
<comment type="similarity">
    <text evidence="7 8">Belongs to the SelA family.</text>
</comment>
<dbReference type="GO" id="GO:0001717">
    <property type="term" value="P:conversion of seryl-tRNAsec to selenocys-tRNAsec"/>
    <property type="evidence" value="ECO:0007669"/>
    <property type="project" value="UniProtKB-UniRule"/>
</dbReference>